<evidence type="ECO:0000256" key="1">
    <source>
        <dbReference type="ARBA" id="ARBA00003788"/>
    </source>
</evidence>
<dbReference type="SUPFAM" id="SSF53383">
    <property type="entry name" value="PLP-dependent transferases"/>
    <property type="match status" value="1"/>
</dbReference>
<dbReference type="Gene3D" id="3.90.1150.10">
    <property type="entry name" value="Aspartate Aminotransferase, domain 1"/>
    <property type="match status" value="1"/>
</dbReference>
<dbReference type="InterPro" id="IPR015421">
    <property type="entry name" value="PyrdxlP-dep_Trfase_major"/>
</dbReference>
<sequence length="459" mass="50673">MGHRYFPHTSADIAEMLKRCGMEGLEDLYSDVPDSLKLKRGYDLKPQMSEKEVRDFFEGLAIKNQPLTCFAGAGFYDHYSPAVIQSILSRSEFLTAYTPYQPEISQGTLQYIFEYQSMMTQLTGMEVSNASMYDGTTAVAEAMLMAVAHARKRNRVLVSATVNPIYREVINTYAHYHGVTVDTIPEKDGVTDIAVMEEMLNAGDVAGVIVATPNYYGILEDYTGFADKVHAAKALLIMTAPASVLGVIRTPGEWGADIAAGEAQSLGMPLNFGGPYLGYMCCSKALIRKLPGRIVGATTDADGRRVFVLTLQAREQHIRRDKATSNICSNQGLMALYAAVYLSLMGAKGLREVNEISAAGAHYLAKKLVETGAFELKYPDKPFLNEFTVKFKGEVKLIDFMEVCTSCGCLPGVMLADDELLVCVTETRTREEIDRYIWRAETFSKATLPSFAENRNIND</sequence>
<comment type="function">
    <text evidence="1 4">The glycine cleavage system catalyzes the degradation of glycine. The P protein binds the alpha-amino group of glycine through its pyridoxal phosphate cofactor; CO(2) is released and the remaining methylamine moiety is then transferred to the lipoamide cofactor of the H protein.</text>
</comment>
<dbReference type="GO" id="GO:0004375">
    <property type="term" value="F:glycine dehydrogenase (decarboxylating) activity"/>
    <property type="evidence" value="ECO:0007669"/>
    <property type="project" value="UniProtKB-EC"/>
</dbReference>
<dbReference type="InterPro" id="IPR049315">
    <property type="entry name" value="GDC-P_N"/>
</dbReference>
<dbReference type="NCBIfam" id="NF001696">
    <property type="entry name" value="PRK00451.1"/>
    <property type="match status" value="1"/>
</dbReference>
<evidence type="ECO:0000256" key="2">
    <source>
        <dbReference type="ARBA" id="ARBA00023002"/>
    </source>
</evidence>
<comment type="caution">
    <text evidence="6">The sequence shown here is derived from an EMBL/GenBank/DDBJ whole genome shotgun (WGS) entry which is preliminary data.</text>
</comment>
<dbReference type="Gene3D" id="3.40.640.10">
    <property type="entry name" value="Type I PLP-dependent aspartate aminotransferase-like (Major domain)"/>
    <property type="match status" value="1"/>
</dbReference>
<proteinExistence type="inferred from homology"/>
<dbReference type="InterPro" id="IPR015422">
    <property type="entry name" value="PyrdxlP-dep_Trfase_small"/>
</dbReference>
<keyword evidence="2 4" id="KW-0560">Oxidoreductase</keyword>
<organism evidence="6 7">
    <name type="scientific">Duncaniella muris</name>
    <dbReference type="NCBI Taxonomy" id="2094150"/>
    <lineage>
        <taxon>Bacteria</taxon>
        <taxon>Pseudomonadati</taxon>
        <taxon>Bacteroidota</taxon>
        <taxon>Bacteroidia</taxon>
        <taxon>Bacteroidales</taxon>
        <taxon>Muribaculaceae</taxon>
        <taxon>Duncaniella</taxon>
    </lineage>
</organism>
<dbReference type="EMBL" id="PUEC01000004">
    <property type="protein sequence ID" value="PWB03627.1"/>
    <property type="molecule type" value="Genomic_DNA"/>
</dbReference>
<evidence type="ECO:0000256" key="3">
    <source>
        <dbReference type="ARBA" id="ARBA00049026"/>
    </source>
</evidence>
<evidence type="ECO:0000313" key="7">
    <source>
        <dbReference type="Proteomes" id="UP000244905"/>
    </source>
</evidence>
<dbReference type="AlphaFoldDB" id="A0A2V1ILY0"/>
<evidence type="ECO:0000313" key="6">
    <source>
        <dbReference type="EMBL" id="PWB03627.1"/>
    </source>
</evidence>
<dbReference type="InterPro" id="IPR020581">
    <property type="entry name" value="GDC_P"/>
</dbReference>
<dbReference type="HAMAP" id="MF_00712">
    <property type="entry name" value="GcvPA"/>
    <property type="match status" value="1"/>
</dbReference>
<dbReference type="Pfam" id="PF02347">
    <property type="entry name" value="GDC-P"/>
    <property type="match status" value="1"/>
</dbReference>
<evidence type="ECO:0000256" key="4">
    <source>
        <dbReference type="HAMAP-Rule" id="MF_00712"/>
    </source>
</evidence>
<accession>A0A2V1ILY0</accession>
<dbReference type="InterPro" id="IPR023010">
    <property type="entry name" value="GcvPA"/>
</dbReference>
<dbReference type="RefSeq" id="WP_107031409.1">
    <property type="nucleotide sequence ID" value="NZ_PUEC01000004.1"/>
</dbReference>
<evidence type="ECO:0000259" key="5">
    <source>
        <dbReference type="Pfam" id="PF02347"/>
    </source>
</evidence>
<keyword evidence="7" id="KW-1185">Reference proteome</keyword>
<dbReference type="PIRSF" id="PIRSF006815">
    <property type="entry name" value="GcvPA"/>
    <property type="match status" value="1"/>
</dbReference>
<dbReference type="GO" id="GO:0019464">
    <property type="term" value="P:glycine decarboxylation via glycine cleavage system"/>
    <property type="evidence" value="ECO:0007669"/>
    <property type="project" value="UniProtKB-UniRule"/>
</dbReference>
<dbReference type="PANTHER" id="PTHR42806">
    <property type="entry name" value="GLYCINE CLEAVAGE SYSTEM P-PROTEIN"/>
    <property type="match status" value="1"/>
</dbReference>
<dbReference type="CDD" id="cd00613">
    <property type="entry name" value="GDC-P"/>
    <property type="match status" value="1"/>
</dbReference>
<dbReference type="PANTHER" id="PTHR42806:SF1">
    <property type="entry name" value="GLYCINE DEHYDROGENASE (DECARBOXYLATING)"/>
    <property type="match status" value="1"/>
</dbReference>
<dbReference type="GO" id="GO:0009116">
    <property type="term" value="P:nucleoside metabolic process"/>
    <property type="evidence" value="ECO:0007669"/>
    <property type="project" value="InterPro"/>
</dbReference>
<reference evidence="7" key="1">
    <citation type="submission" date="2018-02" db="EMBL/GenBank/DDBJ databases">
        <authorList>
            <person name="Clavel T."/>
            <person name="Strowig T."/>
        </authorList>
    </citation>
    <scope>NUCLEOTIDE SEQUENCE [LARGE SCALE GENOMIC DNA]</scope>
    <source>
        <strain evidence="7">DSM 103720</strain>
    </source>
</reference>
<comment type="subunit">
    <text evidence="4">The glycine cleavage system is composed of four proteins: P, T, L and H. In this organism, the P 'protein' is a heterodimer of two subunits.</text>
</comment>
<protein>
    <recommendedName>
        <fullName evidence="4">Probable glycine dehydrogenase (decarboxylating) subunit 1</fullName>
        <ecNumber evidence="4">1.4.4.2</ecNumber>
    </recommendedName>
    <alternativeName>
        <fullName evidence="4">Glycine cleavage system P-protein subunit 1</fullName>
    </alternativeName>
    <alternativeName>
        <fullName evidence="4">Glycine decarboxylase subunit 1</fullName>
    </alternativeName>
    <alternativeName>
        <fullName evidence="4">Glycine dehydrogenase (aminomethyl-transferring) subunit 1</fullName>
    </alternativeName>
</protein>
<comment type="similarity">
    <text evidence="4">Belongs to the GcvP family. N-terminal subunit subfamily.</text>
</comment>
<gene>
    <name evidence="4" type="primary">gcvPA</name>
    <name evidence="6" type="ORF">C5O23_02645</name>
</gene>
<comment type="catalytic activity">
    <reaction evidence="3 4">
        <text>N(6)-[(R)-lipoyl]-L-lysyl-[glycine-cleavage complex H protein] + glycine + H(+) = N(6)-[(R)-S(8)-aminomethyldihydrolipoyl]-L-lysyl-[glycine-cleavage complex H protein] + CO2</text>
        <dbReference type="Rhea" id="RHEA:24304"/>
        <dbReference type="Rhea" id="RHEA-COMP:10494"/>
        <dbReference type="Rhea" id="RHEA-COMP:10495"/>
        <dbReference type="ChEBI" id="CHEBI:15378"/>
        <dbReference type="ChEBI" id="CHEBI:16526"/>
        <dbReference type="ChEBI" id="CHEBI:57305"/>
        <dbReference type="ChEBI" id="CHEBI:83099"/>
        <dbReference type="ChEBI" id="CHEBI:83143"/>
        <dbReference type="EC" id="1.4.4.2"/>
    </reaction>
</comment>
<dbReference type="EC" id="1.4.4.2" evidence="4"/>
<dbReference type="Proteomes" id="UP000244905">
    <property type="component" value="Unassembled WGS sequence"/>
</dbReference>
<dbReference type="InterPro" id="IPR015424">
    <property type="entry name" value="PyrdxlP-dep_Trfase"/>
</dbReference>
<dbReference type="GeneID" id="82525247"/>
<feature type="domain" description="Glycine cleavage system P-protein N-terminal" evidence="5">
    <location>
        <begin position="3"/>
        <end position="437"/>
    </location>
</feature>
<name>A0A2V1ILY0_9BACT</name>